<sequence length="73" mass="8217">MFLGKGAVAKADCCCCLGVVMIDGSSIDALLGVKKEKIRWVDLQNYRLNNRYLKHSTTKHYGTELSAEFYADR</sequence>
<evidence type="ECO:0000313" key="1">
    <source>
        <dbReference type="Proteomes" id="UP000887565"/>
    </source>
</evidence>
<keyword evidence="1" id="KW-1185">Reference proteome</keyword>
<protein>
    <submittedName>
        <fullName evidence="2">Uncharacterized protein</fullName>
    </submittedName>
</protein>
<dbReference type="AlphaFoldDB" id="A0A915L6K5"/>
<organism evidence="1 2">
    <name type="scientific">Romanomermis culicivorax</name>
    <name type="common">Nematode worm</name>
    <dbReference type="NCBI Taxonomy" id="13658"/>
    <lineage>
        <taxon>Eukaryota</taxon>
        <taxon>Metazoa</taxon>
        <taxon>Ecdysozoa</taxon>
        <taxon>Nematoda</taxon>
        <taxon>Enoplea</taxon>
        <taxon>Dorylaimia</taxon>
        <taxon>Mermithida</taxon>
        <taxon>Mermithoidea</taxon>
        <taxon>Mermithidae</taxon>
        <taxon>Romanomermis</taxon>
    </lineage>
</organism>
<dbReference type="WBParaSite" id="nRc.2.0.1.t46755-RA">
    <property type="protein sequence ID" value="nRc.2.0.1.t46755-RA"/>
    <property type="gene ID" value="nRc.2.0.1.g46755"/>
</dbReference>
<name>A0A915L6K5_ROMCU</name>
<accession>A0A915L6K5</accession>
<proteinExistence type="predicted"/>
<reference evidence="2" key="1">
    <citation type="submission" date="2022-11" db="UniProtKB">
        <authorList>
            <consortium name="WormBaseParasite"/>
        </authorList>
    </citation>
    <scope>IDENTIFICATION</scope>
</reference>
<dbReference type="Proteomes" id="UP000887565">
    <property type="component" value="Unplaced"/>
</dbReference>
<evidence type="ECO:0000313" key="2">
    <source>
        <dbReference type="WBParaSite" id="nRc.2.0.1.t46755-RA"/>
    </source>
</evidence>